<gene>
    <name evidence="1" type="ORF">RJ639_028009</name>
</gene>
<dbReference type="EMBL" id="JAVXUP010000049">
    <property type="protein sequence ID" value="KAK3040719.1"/>
    <property type="molecule type" value="Genomic_DNA"/>
</dbReference>
<reference evidence="1" key="1">
    <citation type="submission" date="2022-12" db="EMBL/GenBank/DDBJ databases">
        <title>Draft genome assemblies for two species of Escallonia (Escalloniales).</title>
        <authorList>
            <person name="Chanderbali A."/>
            <person name="Dervinis C."/>
            <person name="Anghel I."/>
            <person name="Soltis D."/>
            <person name="Soltis P."/>
            <person name="Zapata F."/>
        </authorList>
    </citation>
    <scope>NUCLEOTIDE SEQUENCE</scope>
    <source>
        <strain evidence="1">UCBG64.0493</strain>
        <tissue evidence="1">Leaf</tissue>
    </source>
</reference>
<keyword evidence="2" id="KW-1185">Reference proteome</keyword>
<proteinExistence type="predicted"/>
<dbReference type="Proteomes" id="UP001188597">
    <property type="component" value="Unassembled WGS sequence"/>
</dbReference>
<evidence type="ECO:0000313" key="1">
    <source>
        <dbReference type="EMBL" id="KAK3040719.1"/>
    </source>
</evidence>
<dbReference type="AlphaFoldDB" id="A0AA88X714"/>
<comment type="caution">
    <text evidence="1">The sequence shown here is derived from an EMBL/GenBank/DDBJ whole genome shotgun (WGS) entry which is preliminary data.</text>
</comment>
<evidence type="ECO:0000313" key="2">
    <source>
        <dbReference type="Proteomes" id="UP001188597"/>
    </source>
</evidence>
<organism evidence="1 2">
    <name type="scientific">Escallonia herrerae</name>
    <dbReference type="NCBI Taxonomy" id="1293975"/>
    <lineage>
        <taxon>Eukaryota</taxon>
        <taxon>Viridiplantae</taxon>
        <taxon>Streptophyta</taxon>
        <taxon>Embryophyta</taxon>
        <taxon>Tracheophyta</taxon>
        <taxon>Spermatophyta</taxon>
        <taxon>Magnoliopsida</taxon>
        <taxon>eudicotyledons</taxon>
        <taxon>Gunneridae</taxon>
        <taxon>Pentapetalae</taxon>
        <taxon>asterids</taxon>
        <taxon>campanulids</taxon>
        <taxon>Escalloniales</taxon>
        <taxon>Escalloniaceae</taxon>
        <taxon>Escallonia</taxon>
    </lineage>
</organism>
<sequence>MVWFATHLYNNGYSRDANFLPGNNFEVTCFENSYGRDLLKHATEKFGKDHQEIAKWLSGGDLKTMAVFGCPSLSRKKCLVQCQAVDGGDGKEVGRWESRGRKNLSCREEDQR</sequence>
<name>A0AA88X714_9ASTE</name>
<accession>A0AA88X714</accession>
<protein>
    <submittedName>
        <fullName evidence="1">Uncharacterized protein</fullName>
    </submittedName>
</protein>